<sequence length="59" mass="7070">MQTAEEMGAVHDRENRPGRFHELVRQWGDSLRIRGSWGWWLDRPNQIQNSQFKSAARIY</sequence>
<evidence type="ECO:0000313" key="2">
    <source>
        <dbReference type="Proteomes" id="UP000233837"/>
    </source>
</evidence>
<organism evidence="1 2">
    <name type="scientific">Dendrobium catenatum</name>
    <dbReference type="NCBI Taxonomy" id="906689"/>
    <lineage>
        <taxon>Eukaryota</taxon>
        <taxon>Viridiplantae</taxon>
        <taxon>Streptophyta</taxon>
        <taxon>Embryophyta</taxon>
        <taxon>Tracheophyta</taxon>
        <taxon>Spermatophyta</taxon>
        <taxon>Magnoliopsida</taxon>
        <taxon>Liliopsida</taxon>
        <taxon>Asparagales</taxon>
        <taxon>Orchidaceae</taxon>
        <taxon>Epidendroideae</taxon>
        <taxon>Malaxideae</taxon>
        <taxon>Dendrobiinae</taxon>
        <taxon>Dendrobium</taxon>
    </lineage>
</organism>
<dbReference type="Proteomes" id="UP000233837">
    <property type="component" value="Unassembled WGS sequence"/>
</dbReference>
<proteinExistence type="predicted"/>
<reference evidence="1 2" key="1">
    <citation type="journal article" date="2016" name="Sci. Rep.">
        <title>The Dendrobium catenatum Lindl. genome sequence provides insights into polysaccharide synthase, floral development and adaptive evolution.</title>
        <authorList>
            <person name="Zhang G.Q."/>
            <person name="Xu Q."/>
            <person name="Bian C."/>
            <person name="Tsai W.C."/>
            <person name="Yeh C.M."/>
            <person name="Liu K.W."/>
            <person name="Yoshida K."/>
            <person name="Zhang L.S."/>
            <person name="Chang S.B."/>
            <person name="Chen F."/>
            <person name="Shi Y."/>
            <person name="Su Y.Y."/>
            <person name="Zhang Y.Q."/>
            <person name="Chen L.J."/>
            <person name="Yin Y."/>
            <person name="Lin M."/>
            <person name="Huang H."/>
            <person name="Deng H."/>
            <person name="Wang Z.W."/>
            <person name="Zhu S.L."/>
            <person name="Zhao X."/>
            <person name="Deng C."/>
            <person name="Niu S.C."/>
            <person name="Huang J."/>
            <person name="Wang M."/>
            <person name="Liu G.H."/>
            <person name="Yang H.J."/>
            <person name="Xiao X.J."/>
            <person name="Hsiao Y.Y."/>
            <person name="Wu W.L."/>
            <person name="Chen Y.Y."/>
            <person name="Mitsuda N."/>
            <person name="Ohme-Takagi M."/>
            <person name="Luo Y.B."/>
            <person name="Van de Peer Y."/>
            <person name="Liu Z.J."/>
        </authorList>
    </citation>
    <scope>NUCLEOTIDE SEQUENCE [LARGE SCALE GENOMIC DNA]</scope>
    <source>
        <tissue evidence="1">The whole plant</tissue>
    </source>
</reference>
<gene>
    <name evidence="1" type="ORF">MA16_Dca003825</name>
</gene>
<name>A0A2I0X1N3_9ASPA</name>
<dbReference type="AlphaFoldDB" id="A0A2I0X1N3"/>
<protein>
    <submittedName>
        <fullName evidence="1">Uncharacterized protein</fullName>
    </submittedName>
</protein>
<keyword evidence="2" id="KW-1185">Reference proteome</keyword>
<reference evidence="1 2" key="2">
    <citation type="journal article" date="2017" name="Nature">
        <title>The Apostasia genome and the evolution of orchids.</title>
        <authorList>
            <person name="Zhang G.Q."/>
            <person name="Liu K.W."/>
            <person name="Li Z."/>
            <person name="Lohaus R."/>
            <person name="Hsiao Y.Y."/>
            <person name="Niu S.C."/>
            <person name="Wang J.Y."/>
            <person name="Lin Y.C."/>
            <person name="Xu Q."/>
            <person name="Chen L.J."/>
            <person name="Yoshida K."/>
            <person name="Fujiwara S."/>
            <person name="Wang Z.W."/>
            <person name="Zhang Y.Q."/>
            <person name="Mitsuda N."/>
            <person name="Wang M."/>
            <person name="Liu G.H."/>
            <person name="Pecoraro L."/>
            <person name="Huang H.X."/>
            <person name="Xiao X.J."/>
            <person name="Lin M."/>
            <person name="Wu X.Y."/>
            <person name="Wu W.L."/>
            <person name="Chen Y.Y."/>
            <person name="Chang S.B."/>
            <person name="Sakamoto S."/>
            <person name="Ohme-Takagi M."/>
            <person name="Yagi M."/>
            <person name="Zeng S.J."/>
            <person name="Shen C.Y."/>
            <person name="Yeh C.M."/>
            <person name="Luo Y.B."/>
            <person name="Tsai W.C."/>
            <person name="Van de Peer Y."/>
            <person name="Liu Z.J."/>
        </authorList>
    </citation>
    <scope>NUCLEOTIDE SEQUENCE [LARGE SCALE GENOMIC DNA]</scope>
    <source>
        <tissue evidence="1">The whole plant</tissue>
    </source>
</reference>
<accession>A0A2I0X1N3</accession>
<evidence type="ECO:0000313" key="1">
    <source>
        <dbReference type="EMBL" id="PKU81809.1"/>
    </source>
</evidence>
<dbReference type="EMBL" id="KZ502211">
    <property type="protein sequence ID" value="PKU81809.1"/>
    <property type="molecule type" value="Genomic_DNA"/>
</dbReference>